<accession>A0A6J4M339</accession>
<dbReference type="SMART" id="SM00642">
    <property type="entry name" value="Aamy"/>
    <property type="match status" value="1"/>
</dbReference>
<dbReference type="InterPro" id="IPR017853">
    <property type="entry name" value="GH"/>
</dbReference>
<dbReference type="Pfam" id="PF00128">
    <property type="entry name" value="Alpha-amylase"/>
    <property type="match status" value="1"/>
</dbReference>
<dbReference type="GO" id="GO:0005975">
    <property type="term" value="P:carbohydrate metabolic process"/>
    <property type="evidence" value="ECO:0007669"/>
    <property type="project" value="InterPro"/>
</dbReference>
<evidence type="ECO:0000313" key="2">
    <source>
        <dbReference type="EMBL" id="CAA9344931.1"/>
    </source>
</evidence>
<dbReference type="EMBL" id="CADCUD010000150">
    <property type="protein sequence ID" value="CAA9344931.1"/>
    <property type="molecule type" value="Genomic_DNA"/>
</dbReference>
<sequence>MSRPQVAYGIIPRSFSDEGLEGVEKRLPDLAELGVDMIWLSPIFEHPPHDFGYAVTDYRRVDPEHGSLQDLKRLVETAHRSGLRIILDLAPNHTSDRHPFYVDVRERGDASAYAGHYVKGDDGAYAHYFDWTNLINLDYGHPEVQRMMLEAMEYWINECDVDGYRLDAAWGIRQRTPEFWPRCVRRLRQSKPDLFLLAEASALDPYYLEAGFDAAYDWTSELGRWAWTSAFTGRRGPAPVLRELLSTSPDPARVFRFLNNNDTGPRFLSVHGEERYKVAAAMLLTLPGIPCIYMGDEVGLEFNPYDDRSTVRWPENRELREFHRRLIGLRKDRLAGCRQLTILGNDQSEQCLSYLLMGSGPPLVCTFNFGPAVEVHVELPVRDSGVANDLWNDVTIPLGNGRVALSLDGNAFSLLEVDLSASSHQRRSG</sequence>
<name>A0A6J4M339_9ACTN</name>
<dbReference type="InterPro" id="IPR006047">
    <property type="entry name" value="GH13_cat_dom"/>
</dbReference>
<dbReference type="CDD" id="cd11313">
    <property type="entry name" value="AmyAc_arch_bac_AmyA"/>
    <property type="match status" value="1"/>
</dbReference>
<evidence type="ECO:0000259" key="1">
    <source>
        <dbReference type="SMART" id="SM00642"/>
    </source>
</evidence>
<dbReference type="SUPFAM" id="SSF51445">
    <property type="entry name" value="(Trans)glycosidases"/>
    <property type="match status" value="1"/>
</dbReference>
<protein>
    <recommendedName>
        <fullName evidence="1">Glycosyl hydrolase family 13 catalytic domain-containing protein</fullName>
    </recommendedName>
</protein>
<proteinExistence type="predicted"/>
<gene>
    <name evidence="2" type="ORF">AVDCRST_MAG46-2225</name>
</gene>
<dbReference type="PANTHER" id="PTHR10357">
    <property type="entry name" value="ALPHA-AMYLASE FAMILY MEMBER"/>
    <property type="match status" value="1"/>
</dbReference>
<dbReference type="AlphaFoldDB" id="A0A6J4M339"/>
<organism evidence="2">
    <name type="scientific">uncultured Nocardioidaceae bacterium</name>
    <dbReference type="NCBI Taxonomy" id="253824"/>
    <lineage>
        <taxon>Bacteria</taxon>
        <taxon>Bacillati</taxon>
        <taxon>Actinomycetota</taxon>
        <taxon>Actinomycetes</taxon>
        <taxon>Propionibacteriales</taxon>
        <taxon>Nocardioidaceae</taxon>
        <taxon>environmental samples</taxon>
    </lineage>
</organism>
<reference evidence="2" key="1">
    <citation type="submission" date="2020-02" db="EMBL/GenBank/DDBJ databases">
        <authorList>
            <person name="Meier V. D."/>
        </authorList>
    </citation>
    <scope>NUCLEOTIDE SEQUENCE</scope>
    <source>
        <strain evidence="2">AVDCRST_MAG46</strain>
    </source>
</reference>
<dbReference type="Gene3D" id="3.20.20.80">
    <property type="entry name" value="Glycosidases"/>
    <property type="match status" value="1"/>
</dbReference>
<feature type="domain" description="Glycosyl hydrolase family 13 catalytic" evidence="1">
    <location>
        <begin position="9"/>
        <end position="330"/>
    </location>
</feature>